<evidence type="ECO:0000256" key="4">
    <source>
        <dbReference type="ARBA" id="ARBA00022723"/>
    </source>
</evidence>
<dbReference type="GO" id="GO:0046872">
    <property type="term" value="F:metal ion binding"/>
    <property type="evidence" value="ECO:0007669"/>
    <property type="project" value="UniProtKB-KW"/>
</dbReference>
<dbReference type="InterPro" id="IPR051919">
    <property type="entry name" value="W-dependent_AOR"/>
</dbReference>
<evidence type="ECO:0000256" key="5">
    <source>
        <dbReference type="ARBA" id="ARBA00023002"/>
    </source>
</evidence>
<comment type="caution">
    <text evidence="10">The sequence shown here is derived from an EMBL/GenBank/DDBJ whole genome shotgun (WGS) entry which is preliminary data.</text>
</comment>
<sequence length="611" mass="66264">MSKVMGLTGVMLRVNLTKGTAEREETPKELFARYFGGRGVGAALLIKELPAHIEPLGPDNKLIFLTSPLIGTMVPGANKANVTFMSPLSNTYSFSLCGGHLAPEIKFAGYDGIIIEGASETPVYLWIDNDQVTIRDAAHLWGKSTHDTQTTLRTELKDSLIRVACIGPAGEKLTRFACVQADYHREFGRGGAGAVLGSKNLKAIAIRGTNAVEAANPQELAELTQKVYRNLANSPKCKIRRAYGTPEMTDGTNAKGYWGTKNFQTGYFEGYQSLTGEYMKENYYTVDASCYGCPVGCGKVGKIKNGLWANTLIEGPEFESAGLLGANCGVSSLDAVVKATEICDLYGLDTMSAGAVVSFAMECYERGIIKAEELEGLELNFSNGQSLVKILEMIGERRGIGNLLAEGSKRAAESLGASELAMQVKGMEFPTYEPRGCKGMGLTYAISPKGAHHMIAPTMGAETAGDGLGRFQYQGKGALVREVQAQMALVDSLGVCATIRNGMNMELGLALFKAVTGIDYSVEEGFLICERIANLERLFNVREGFSRKDDTLPRRMTEEKMPSGPSAGQVVELKPMLDEFYELMGWDNNGIPTEKRLSELGIVDIWHETRK</sequence>
<keyword evidence="5" id="KW-0560">Oxidoreductase</keyword>
<dbReference type="InterPro" id="IPR013985">
    <property type="entry name" value="Ald_Fedxn_OxRdtase_dom3"/>
</dbReference>
<dbReference type="GO" id="GO:0016625">
    <property type="term" value="F:oxidoreductase activity, acting on the aldehyde or oxo group of donors, iron-sulfur protein as acceptor"/>
    <property type="evidence" value="ECO:0007669"/>
    <property type="project" value="InterPro"/>
</dbReference>
<dbReference type="Gene3D" id="3.60.9.10">
    <property type="entry name" value="Aldehyde ferredoxin oxidoreductase, N-terminal domain"/>
    <property type="match status" value="1"/>
</dbReference>
<dbReference type="RefSeq" id="WP_304542735.1">
    <property type="nucleotide sequence ID" value="NZ_JARPTC010000014.1"/>
</dbReference>
<dbReference type="PANTHER" id="PTHR30038">
    <property type="entry name" value="ALDEHYDE FERREDOXIN OXIDOREDUCTASE"/>
    <property type="match status" value="1"/>
</dbReference>
<dbReference type="Pfam" id="PF02730">
    <property type="entry name" value="AFOR_N"/>
    <property type="match status" value="1"/>
</dbReference>
<dbReference type="AlphaFoldDB" id="A0AAW7ZEL9"/>
<evidence type="ECO:0000259" key="9">
    <source>
        <dbReference type="SMART" id="SM00790"/>
    </source>
</evidence>
<comment type="similarity">
    <text evidence="2">Belongs to the AOR/FOR family.</text>
</comment>
<evidence type="ECO:0000256" key="8">
    <source>
        <dbReference type="ARBA" id="ARBA00049934"/>
    </source>
</evidence>
<reference evidence="10" key="2">
    <citation type="submission" date="2023-03" db="EMBL/GenBank/DDBJ databases">
        <authorList>
            <person name="Zhang Z."/>
        </authorList>
    </citation>
    <scope>NUCLEOTIDE SEQUENCE</scope>
    <source>
        <strain evidence="10">DSA</strain>
    </source>
</reference>
<evidence type="ECO:0000256" key="1">
    <source>
        <dbReference type="ARBA" id="ARBA00001966"/>
    </source>
</evidence>
<keyword evidence="3" id="KW-0004">4Fe-4S</keyword>
<name>A0AAW7ZEL9_9FIRM</name>
<dbReference type="InterPro" id="IPR013983">
    <property type="entry name" value="Ald_Fedxn_OxRdtase_N"/>
</dbReference>
<dbReference type="InterPro" id="IPR013984">
    <property type="entry name" value="Ald_Fedxn_OxRdtase_dom2"/>
</dbReference>
<evidence type="ECO:0000313" key="10">
    <source>
        <dbReference type="EMBL" id="MDO7787589.1"/>
    </source>
</evidence>
<protein>
    <submittedName>
        <fullName evidence="10">Aldehyde ferredoxin oxidoreductase family protein</fullName>
    </submittedName>
</protein>
<dbReference type="SUPFAM" id="SSF48310">
    <property type="entry name" value="Aldehyde ferredoxin oxidoreductase, C-terminal domains"/>
    <property type="match status" value="1"/>
</dbReference>
<gene>
    <name evidence="10" type="ORF">P6N53_10190</name>
</gene>
<dbReference type="SUPFAM" id="SSF56228">
    <property type="entry name" value="Aldehyde ferredoxin oxidoreductase, N-terminal domain"/>
    <property type="match status" value="1"/>
</dbReference>
<reference evidence="10" key="1">
    <citation type="journal article" date="2023" name="J. Hazard. Mater.">
        <title>Anaerobic biodegradation of pyrene and benzo[a]pyrene by a new sulfate-reducing Desulforamulus aquiferis strain DSA.</title>
        <authorList>
            <person name="Zhang Z."/>
            <person name="Sun J."/>
            <person name="Gong X."/>
            <person name="Wang C."/>
            <person name="Wang H."/>
        </authorList>
    </citation>
    <scope>NUCLEOTIDE SEQUENCE</scope>
    <source>
        <strain evidence="10">DSA</strain>
    </source>
</reference>
<keyword evidence="11" id="KW-1185">Reference proteome</keyword>
<accession>A0AAW7ZEL9</accession>
<evidence type="ECO:0000256" key="7">
    <source>
        <dbReference type="ARBA" id="ARBA00023014"/>
    </source>
</evidence>
<feature type="domain" description="Aldehyde ferredoxin oxidoreductase N-terminal" evidence="9">
    <location>
        <begin position="7"/>
        <end position="210"/>
    </location>
</feature>
<keyword evidence="7" id="KW-0411">Iron-sulfur</keyword>
<dbReference type="Pfam" id="PF01314">
    <property type="entry name" value="AFOR_C"/>
    <property type="match status" value="1"/>
</dbReference>
<dbReference type="Gene3D" id="1.10.569.10">
    <property type="entry name" value="Aldehyde Ferredoxin Oxidoreductase Protein, subunit A, domain 2"/>
    <property type="match status" value="1"/>
</dbReference>
<comment type="cofactor">
    <cofactor evidence="1">
        <name>[4Fe-4S] cluster</name>
        <dbReference type="ChEBI" id="CHEBI:49883"/>
    </cofactor>
</comment>
<dbReference type="GO" id="GO:0009055">
    <property type="term" value="F:electron transfer activity"/>
    <property type="evidence" value="ECO:0007669"/>
    <property type="project" value="InterPro"/>
</dbReference>
<dbReference type="PANTHER" id="PTHR30038:SF0">
    <property type="entry name" value="TUNGSTEN-CONTAINING ALDEHYDE FERREDOXIN OXIDOREDUCTASE"/>
    <property type="match status" value="1"/>
</dbReference>
<dbReference type="InterPro" id="IPR001203">
    <property type="entry name" value="OxRdtase_Ald_Fedxn_C"/>
</dbReference>
<evidence type="ECO:0000256" key="6">
    <source>
        <dbReference type="ARBA" id="ARBA00023004"/>
    </source>
</evidence>
<dbReference type="EMBL" id="JARPTC010000014">
    <property type="protein sequence ID" value="MDO7787589.1"/>
    <property type="molecule type" value="Genomic_DNA"/>
</dbReference>
<dbReference type="Proteomes" id="UP001172911">
    <property type="component" value="Unassembled WGS sequence"/>
</dbReference>
<keyword evidence="4" id="KW-0479">Metal-binding</keyword>
<organism evidence="10 11">
    <name type="scientific">Desulforamulus aquiferis</name>
    <dbReference type="NCBI Taxonomy" id="1397668"/>
    <lineage>
        <taxon>Bacteria</taxon>
        <taxon>Bacillati</taxon>
        <taxon>Bacillota</taxon>
        <taxon>Clostridia</taxon>
        <taxon>Eubacteriales</taxon>
        <taxon>Peptococcaceae</taxon>
        <taxon>Desulforamulus</taxon>
    </lineage>
</organism>
<dbReference type="SMART" id="SM00790">
    <property type="entry name" value="AFOR_N"/>
    <property type="match status" value="1"/>
</dbReference>
<keyword evidence="6" id="KW-0408">Iron</keyword>
<dbReference type="GO" id="GO:0051539">
    <property type="term" value="F:4 iron, 4 sulfur cluster binding"/>
    <property type="evidence" value="ECO:0007669"/>
    <property type="project" value="UniProtKB-KW"/>
</dbReference>
<dbReference type="InterPro" id="IPR036503">
    <property type="entry name" value="Ald_Fedxn_OxRdtase_N_sf"/>
</dbReference>
<evidence type="ECO:0000313" key="11">
    <source>
        <dbReference type="Proteomes" id="UP001172911"/>
    </source>
</evidence>
<evidence type="ECO:0000256" key="2">
    <source>
        <dbReference type="ARBA" id="ARBA00011032"/>
    </source>
</evidence>
<dbReference type="Gene3D" id="1.10.599.10">
    <property type="entry name" value="Aldehyde Ferredoxin Oxidoreductase Protein, subunit A, domain 3"/>
    <property type="match status" value="1"/>
</dbReference>
<dbReference type="InterPro" id="IPR036021">
    <property type="entry name" value="Tungsten_al_ferr_oxy-like_C"/>
</dbReference>
<comment type="cofactor">
    <cofactor evidence="8">
        <name>tungstopterin</name>
        <dbReference type="ChEBI" id="CHEBI:30402"/>
    </cofactor>
</comment>
<evidence type="ECO:0000256" key="3">
    <source>
        <dbReference type="ARBA" id="ARBA00022485"/>
    </source>
</evidence>
<proteinExistence type="inferred from homology"/>